<feature type="coiled-coil region" evidence="1">
    <location>
        <begin position="252"/>
        <end position="303"/>
    </location>
</feature>
<feature type="coiled-coil region" evidence="1">
    <location>
        <begin position="512"/>
        <end position="539"/>
    </location>
</feature>
<evidence type="ECO:0000256" key="2">
    <source>
        <dbReference type="SAM" id="MobiDB-lite"/>
    </source>
</evidence>
<evidence type="ECO:0000313" key="3">
    <source>
        <dbReference type="EMBL" id="KAG2507460.1"/>
    </source>
</evidence>
<reference evidence="3" key="2">
    <citation type="submission" date="2020-06" db="EMBL/GenBank/DDBJ databases">
        <authorList>
            <person name="Studholme D.J."/>
        </authorList>
    </citation>
    <scope>NUCLEOTIDE SEQUENCE</scope>
    <source>
        <strain evidence="3">NZFS 3630</strain>
    </source>
</reference>
<feature type="coiled-coil region" evidence="1">
    <location>
        <begin position="17"/>
        <end position="94"/>
    </location>
</feature>
<comment type="caution">
    <text evidence="3">The sequence shown here is derived from an EMBL/GenBank/DDBJ whole genome shotgun (WGS) entry which is preliminary data.</text>
</comment>
<gene>
    <name evidence="3" type="ORF">JM18_009220</name>
</gene>
<protein>
    <submittedName>
        <fullName evidence="3">Uncharacterized protein</fullName>
    </submittedName>
</protein>
<dbReference type="Proteomes" id="UP000792063">
    <property type="component" value="Unassembled WGS sequence"/>
</dbReference>
<sequence>MRDGTLRIVTELLRDENKQLLTDRDALKGENDSLKTRLEKTQRSLRDLEDDVARIYRQKQKETETQCREFEKERLQLLEKLQQVEQTKKSKKLELYQNQEETTKEMDKFLESCEQWQSKLTKLSADLTGKTEGLEREEVENVVRDIVTSVEIKMLKKQMSEQDEQLQWAKWLESDAATCMKSMAKWQQETEEFEAVERQLMDDRVVELETQLAQKRAVEREKEMELSSLRADQDELLRSSHAVPKEEWDALVSEKEAMATELLKLNEQLKQQSEQFVRVSEERDGLNQQNHKLQEEVMGLREGTEQSILQKKEFTKLNAQLQTAKTREAQMVVTLKAAEKESENNQRRKEEVKILYAKFSSSMDDVAEKTVRIEELEQEREDAKSRTHDLKAEKKDLELQIAQLQQDQSDLLESEYHEKENMSKELAKVQKKYAELAQLDAQQKELVGKMKSEIAQLKAQNQALTGQQPDQEHQSVGQASTENVKRGVDDNSALAYQVAEKEALLLFIQRYYSAAEEKCSQLLRKVSELETQKTSAQQQTRESCDMLRMCTQIESCNDSVRASLVDVMATLESLP</sequence>
<reference evidence="3" key="1">
    <citation type="journal article" date="2015" name="Genom Data">
        <title>Genome sequences of six Phytophthora species associated with forests in New Zealand.</title>
        <authorList>
            <person name="Studholme D.J."/>
            <person name="McDougal R.L."/>
            <person name="Sambles C."/>
            <person name="Hansen E."/>
            <person name="Hardy G."/>
            <person name="Grant M."/>
            <person name="Ganley R.J."/>
            <person name="Williams N.M."/>
        </authorList>
    </citation>
    <scope>NUCLEOTIDE SEQUENCE</scope>
    <source>
        <strain evidence="3">NZFS 3630</strain>
    </source>
</reference>
<organism evidence="3 4">
    <name type="scientific">Phytophthora kernoviae</name>
    <dbReference type="NCBI Taxonomy" id="325452"/>
    <lineage>
        <taxon>Eukaryota</taxon>
        <taxon>Sar</taxon>
        <taxon>Stramenopiles</taxon>
        <taxon>Oomycota</taxon>
        <taxon>Peronosporomycetes</taxon>
        <taxon>Peronosporales</taxon>
        <taxon>Peronosporaceae</taxon>
        <taxon>Phytophthora</taxon>
    </lineage>
</organism>
<feature type="region of interest" description="Disordered" evidence="2">
    <location>
        <begin position="461"/>
        <end position="483"/>
    </location>
</feature>
<name>A0A921S9N1_9STRA</name>
<dbReference type="EMBL" id="JPWU03000739">
    <property type="protein sequence ID" value="KAG2507460.1"/>
    <property type="molecule type" value="Genomic_DNA"/>
</dbReference>
<dbReference type="AlphaFoldDB" id="A0A921S9N1"/>
<feature type="compositionally biased region" description="Polar residues" evidence="2">
    <location>
        <begin position="461"/>
        <end position="482"/>
    </location>
</feature>
<evidence type="ECO:0000313" key="4">
    <source>
        <dbReference type="Proteomes" id="UP000792063"/>
    </source>
</evidence>
<evidence type="ECO:0000256" key="1">
    <source>
        <dbReference type="SAM" id="Coils"/>
    </source>
</evidence>
<keyword evidence="1" id="KW-0175">Coiled coil</keyword>
<proteinExistence type="predicted"/>
<accession>A0A921S9N1</accession>